<evidence type="ECO:0000256" key="3">
    <source>
        <dbReference type="ARBA" id="ARBA00022960"/>
    </source>
</evidence>
<accession>A0A6I2UDZ7</accession>
<keyword evidence="7" id="KW-1133">Transmembrane helix</keyword>
<gene>
    <name evidence="9" type="primary">mreC</name>
    <name evidence="9" type="ORF">FYJ84_00080</name>
</gene>
<dbReference type="Pfam" id="PF04085">
    <property type="entry name" value="MreC"/>
    <property type="match status" value="1"/>
</dbReference>
<dbReference type="GO" id="GO:0008360">
    <property type="term" value="P:regulation of cell shape"/>
    <property type="evidence" value="ECO:0007669"/>
    <property type="project" value="UniProtKB-KW"/>
</dbReference>
<dbReference type="EMBL" id="VUNR01000001">
    <property type="protein sequence ID" value="MSU07401.1"/>
    <property type="molecule type" value="Genomic_DNA"/>
</dbReference>
<dbReference type="AlphaFoldDB" id="A0A6I2UDZ7"/>
<evidence type="ECO:0000256" key="4">
    <source>
        <dbReference type="ARBA" id="ARBA00032089"/>
    </source>
</evidence>
<comment type="function">
    <text evidence="5">Involved in formation and maintenance of cell shape.</text>
</comment>
<evidence type="ECO:0000313" key="9">
    <source>
        <dbReference type="EMBL" id="MSU07401.1"/>
    </source>
</evidence>
<protein>
    <recommendedName>
        <fullName evidence="2 5">Cell shape-determining protein MreC</fullName>
    </recommendedName>
    <alternativeName>
        <fullName evidence="4 5">Cell shape protein MreC</fullName>
    </alternativeName>
</protein>
<evidence type="ECO:0000256" key="5">
    <source>
        <dbReference type="PIRNR" id="PIRNR038471"/>
    </source>
</evidence>
<feature type="domain" description="Rod shape-determining protein MreC beta-barrel core" evidence="8">
    <location>
        <begin position="127"/>
        <end position="276"/>
    </location>
</feature>
<evidence type="ECO:0000313" key="10">
    <source>
        <dbReference type="Proteomes" id="UP000433181"/>
    </source>
</evidence>
<evidence type="ECO:0000256" key="1">
    <source>
        <dbReference type="ARBA" id="ARBA00009369"/>
    </source>
</evidence>
<feature type="compositionally biased region" description="Basic and acidic residues" evidence="6">
    <location>
        <begin position="297"/>
        <end position="312"/>
    </location>
</feature>
<dbReference type="InterPro" id="IPR007221">
    <property type="entry name" value="MreC"/>
</dbReference>
<dbReference type="NCBIfam" id="TIGR00219">
    <property type="entry name" value="mreC"/>
    <property type="match status" value="1"/>
</dbReference>
<keyword evidence="3 5" id="KW-0133">Cell shape</keyword>
<dbReference type="PANTHER" id="PTHR34138">
    <property type="entry name" value="CELL SHAPE-DETERMINING PROTEIN MREC"/>
    <property type="match status" value="1"/>
</dbReference>
<dbReference type="Gene3D" id="2.40.10.340">
    <property type="entry name" value="Rod shape-determining protein MreC, domain 1"/>
    <property type="match status" value="1"/>
</dbReference>
<dbReference type="RefSeq" id="WP_154404914.1">
    <property type="nucleotide sequence ID" value="NZ_VUNR01000001.1"/>
</dbReference>
<organism evidence="9 10">
    <name type="scientific">Anaerovibrio slackiae</name>
    <dbReference type="NCBI Taxonomy" id="2652309"/>
    <lineage>
        <taxon>Bacteria</taxon>
        <taxon>Bacillati</taxon>
        <taxon>Bacillota</taxon>
        <taxon>Negativicutes</taxon>
        <taxon>Selenomonadales</taxon>
        <taxon>Selenomonadaceae</taxon>
        <taxon>Anaerovibrio</taxon>
    </lineage>
</organism>
<dbReference type="GeneID" id="96777306"/>
<keyword evidence="7" id="KW-0812">Transmembrane</keyword>
<proteinExistence type="inferred from homology"/>
<evidence type="ECO:0000256" key="2">
    <source>
        <dbReference type="ARBA" id="ARBA00013855"/>
    </source>
</evidence>
<dbReference type="Proteomes" id="UP000433181">
    <property type="component" value="Unassembled WGS sequence"/>
</dbReference>
<keyword evidence="7" id="KW-0472">Membrane</keyword>
<dbReference type="PANTHER" id="PTHR34138:SF1">
    <property type="entry name" value="CELL SHAPE-DETERMINING PROTEIN MREC"/>
    <property type="match status" value="1"/>
</dbReference>
<reference evidence="9 10" key="1">
    <citation type="submission" date="2019-08" db="EMBL/GenBank/DDBJ databases">
        <title>In-depth cultivation of the pig gut microbiome towards novel bacterial diversity and tailored functional studies.</title>
        <authorList>
            <person name="Wylensek D."/>
            <person name="Hitch T.C.A."/>
            <person name="Clavel T."/>
        </authorList>
    </citation>
    <scope>NUCLEOTIDE SEQUENCE [LARGE SCALE GENOMIC DNA]</scope>
    <source>
        <strain evidence="9 10">WCA-693-APC-5D-A</strain>
    </source>
</reference>
<dbReference type="PIRSF" id="PIRSF038471">
    <property type="entry name" value="MreC"/>
    <property type="match status" value="1"/>
</dbReference>
<evidence type="ECO:0000259" key="8">
    <source>
        <dbReference type="Pfam" id="PF04085"/>
    </source>
</evidence>
<name>A0A6I2UDZ7_9FIRM</name>
<evidence type="ECO:0000256" key="7">
    <source>
        <dbReference type="SAM" id="Phobius"/>
    </source>
</evidence>
<dbReference type="Gene3D" id="2.40.10.350">
    <property type="entry name" value="Rod shape-determining protein MreC, domain 2"/>
    <property type="match status" value="1"/>
</dbReference>
<dbReference type="GO" id="GO:0005886">
    <property type="term" value="C:plasma membrane"/>
    <property type="evidence" value="ECO:0007669"/>
    <property type="project" value="TreeGrafter"/>
</dbReference>
<feature type="transmembrane region" description="Helical" evidence="7">
    <location>
        <begin position="12"/>
        <end position="32"/>
    </location>
</feature>
<evidence type="ECO:0000256" key="6">
    <source>
        <dbReference type="SAM" id="MobiDB-lite"/>
    </source>
</evidence>
<sequence length="312" mass="33734">MNRVRRDKNSQRTVWLLIFVAVSIFVIIFFAARGRFSAPVSSQAVTGALAPFQRAVSWAGYQVNGVTSAIWELVSAYYQNELLKNEVVQLRQQNLTAAEYAAENERLRNLLGYKQTASQFDLMAAQVIGREQATWTSMIVVNRGSSDGVARNMPVVTEKGLVGVVTEVSPNAAKVQLVLDPRCSVGTLIQRPESRVAGIVQGNIEDALTPNMINIPKNSDVVEGDIIITSGFGGIFPKGIMVGKVRSLHDDGGGLLEVAVVEPAVDFQRLEDVLIITASREAPPAALTPPPQTPGTETDKDGNFIKAEGSEK</sequence>
<comment type="caution">
    <text evidence="9">The sequence shown here is derived from an EMBL/GenBank/DDBJ whole genome shotgun (WGS) entry which is preliminary data.</text>
</comment>
<dbReference type="InterPro" id="IPR042175">
    <property type="entry name" value="Cell/Rod_MreC_2"/>
</dbReference>
<comment type="similarity">
    <text evidence="1 5">Belongs to the MreC family.</text>
</comment>
<keyword evidence="10" id="KW-1185">Reference proteome</keyword>
<dbReference type="InterPro" id="IPR042177">
    <property type="entry name" value="Cell/Rod_1"/>
</dbReference>
<dbReference type="InterPro" id="IPR055342">
    <property type="entry name" value="MreC_beta-barrel_core"/>
</dbReference>
<feature type="region of interest" description="Disordered" evidence="6">
    <location>
        <begin position="281"/>
        <end position="312"/>
    </location>
</feature>